<evidence type="ECO:0000256" key="1">
    <source>
        <dbReference type="SAM" id="MobiDB-lite"/>
    </source>
</evidence>
<dbReference type="Proteomes" id="UP000007015">
    <property type="component" value="Chromosome 5"/>
</dbReference>
<dbReference type="AlphaFoldDB" id="B8AZL9"/>
<sequence>MPRVRARFSGSYRPATAREGGRTRMRPYAVVDNGDDKPLPPQRRHSVHHGLTLARHFIRHRPHLAGDGGQQRADCRERACRRKMGRRMIGGLHSPTCLAIGGPHAGEASLSPYYPRRLRAVKEEDAAVGQHDGERTRGLLLVGRRRQGSGERSVLSPLLLQTELAPPAEASPPSLPAGHIRHCRLSSRPHPPASSSFSVRIGSAIDVASRERIRHHRLLPSHRCHRRCLECAPDFLEAIARQRRGREGGHGCGPTRWWTTATISHCLRNVATLSTMASLWPATSSATDLTSPAMVDNSERIAERGHAEERWGGE</sequence>
<keyword evidence="3" id="KW-1185">Reference proteome</keyword>
<evidence type="ECO:0000313" key="3">
    <source>
        <dbReference type="Proteomes" id="UP000007015"/>
    </source>
</evidence>
<proteinExistence type="predicted"/>
<organism evidence="2 3">
    <name type="scientific">Oryza sativa subsp. indica</name>
    <name type="common">Rice</name>
    <dbReference type="NCBI Taxonomy" id="39946"/>
    <lineage>
        <taxon>Eukaryota</taxon>
        <taxon>Viridiplantae</taxon>
        <taxon>Streptophyta</taxon>
        <taxon>Embryophyta</taxon>
        <taxon>Tracheophyta</taxon>
        <taxon>Spermatophyta</taxon>
        <taxon>Magnoliopsida</taxon>
        <taxon>Liliopsida</taxon>
        <taxon>Poales</taxon>
        <taxon>Poaceae</taxon>
        <taxon>BOP clade</taxon>
        <taxon>Oryzoideae</taxon>
        <taxon>Oryzeae</taxon>
        <taxon>Oryzinae</taxon>
        <taxon>Oryza</taxon>
        <taxon>Oryza sativa</taxon>
    </lineage>
</organism>
<accession>B8AZL9</accession>
<feature type="region of interest" description="Disordered" evidence="1">
    <location>
        <begin position="1"/>
        <end position="24"/>
    </location>
</feature>
<dbReference type="HOGENOM" id="CLU_886784_0_0_1"/>
<dbReference type="Gramene" id="BGIOSGA019416-TA">
    <property type="protein sequence ID" value="BGIOSGA019416-PA"/>
    <property type="gene ID" value="BGIOSGA019416"/>
</dbReference>
<reference evidence="2 3" key="1">
    <citation type="journal article" date="2005" name="PLoS Biol.">
        <title>The genomes of Oryza sativa: a history of duplications.</title>
        <authorList>
            <person name="Yu J."/>
            <person name="Wang J."/>
            <person name="Lin W."/>
            <person name="Li S."/>
            <person name="Li H."/>
            <person name="Zhou J."/>
            <person name="Ni P."/>
            <person name="Dong W."/>
            <person name="Hu S."/>
            <person name="Zeng C."/>
            <person name="Zhang J."/>
            <person name="Zhang Y."/>
            <person name="Li R."/>
            <person name="Xu Z."/>
            <person name="Li S."/>
            <person name="Li X."/>
            <person name="Zheng H."/>
            <person name="Cong L."/>
            <person name="Lin L."/>
            <person name="Yin J."/>
            <person name="Geng J."/>
            <person name="Li G."/>
            <person name="Shi J."/>
            <person name="Liu J."/>
            <person name="Lv H."/>
            <person name="Li J."/>
            <person name="Wang J."/>
            <person name="Deng Y."/>
            <person name="Ran L."/>
            <person name="Shi X."/>
            <person name="Wang X."/>
            <person name="Wu Q."/>
            <person name="Li C."/>
            <person name="Ren X."/>
            <person name="Wang J."/>
            <person name="Wang X."/>
            <person name="Li D."/>
            <person name="Liu D."/>
            <person name="Zhang X."/>
            <person name="Ji Z."/>
            <person name="Zhao W."/>
            <person name="Sun Y."/>
            <person name="Zhang Z."/>
            <person name="Bao J."/>
            <person name="Han Y."/>
            <person name="Dong L."/>
            <person name="Ji J."/>
            <person name="Chen P."/>
            <person name="Wu S."/>
            <person name="Liu J."/>
            <person name="Xiao Y."/>
            <person name="Bu D."/>
            <person name="Tan J."/>
            <person name="Yang L."/>
            <person name="Ye C."/>
            <person name="Zhang J."/>
            <person name="Xu J."/>
            <person name="Zhou Y."/>
            <person name="Yu Y."/>
            <person name="Zhang B."/>
            <person name="Zhuang S."/>
            <person name="Wei H."/>
            <person name="Liu B."/>
            <person name="Lei M."/>
            <person name="Yu H."/>
            <person name="Li Y."/>
            <person name="Xu H."/>
            <person name="Wei S."/>
            <person name="He X."/>
            <person name="Fang L."/>
            <person name="Zhang Z."/>
            <person name="Zhang Y."/>
            <person name="Huang X."/>
            <person name="Su Z."/>
            <person name="Tong W."/>
            <person name="Li J."/>
            <person name="Tong Z."/>
            <person name="Li S."/>
            <person name="Ye J."/>
            <person name="Wang L."/>
            <person name="Fang L."/>
            <person name="Lei T."/>
            <person name="Chen C."/>
            <person name="Chen H."/>
            <person name="Xu Z."/>
            <person name="Li H."/>
            <person name="Huang H."/>
            <person name="Zhang F."/>
            <person name="Xu H."/>
            <person name="Li N."/>
            <person name="Zhao C."/>
            <person name="Li S."/>
            <person name="Dong L."/>
            <person name="Huang Y."/>
            <person name="Li L."/>
            <person name="Xi Y."/>
            <person name="Qi Q."/>
            <person name="Li W."/>
            <person name="Zhang B."/>
            <person name="Hu W."/>
            <person name="Zhang Y."/>
            <person name="Tian X."/>
            <person name="Jiao Y."/>
            <person name="Liang X."/>
            <person name="Jin J."/>
            <person name="Gao L."/>
            <person name="Zheng W."/>
            <person name="Hao B."/>
            <person name="Liu S."/>
            <person name="Wang W."/>
            <person name="Yuan L."/>
            <person name="Cao M."/>
            <person name="McDermott J."/>
            <person name="Samudrala R."/>
            <person name="Wang J."/>
            <person name="Wong G.K."/>
            <person name="Yang H."/>
        </authorList>
    </citation>
    <scope>NUCLEOTIDE SEQUENCE [LARGE SCALE GENOMIC DNA]</scope>
    <source>
        <strain evidence="3">cv. 93-11</strain>
    </source>
</reference>
<gene>
    <name evidence="2" type="ORF">OsI_19016</name>
</gene>
<dbReference type="EMBL" id="CM000130">
    <property type="protein sequence ID" value="EEC78779.1"/>
    <property type="molecule type" value="Genomic_DNA"/>
</dbReference>
<evidence type="ECO:0000313" key="2">
    <source>
        <dbReference type="EMBL" id="EEC78779.1"/>
    </source>
</evidence>
<protein>
    <submittedName>
        <fullName evidence="2">Uncharacterized protein</fullName>
    </submittedName>
</protein>
<name>B8AZL9_ORYSI</name>